<dbReference type="EMBL" id="FOQA01000005">
    <property type="protein sequence ID" value="SFI02176.1"/>
    <property type="molecule type" value="Genomic_DNA"/>
</dbReference>
<evidence type="ECO:0000259" key="9">
    <source>
        <dbReference type="SMART" id="SM01222"/>
    </source>
</evidence>
<dbReference type="PANTHER" id="PTHR12234">
    <property type="entry name" value="FORMIMINOTRANSFERASE-CYCLODEAMINASE"/>
    <property type="match status" value="1"/>
</dbReference>
<dbReference type="GO" id="GO:0019556">
    <property type="term" value="P:L-histidine catabolic process to glutamate and formamide"/>
    <property type="evidence" value="ECO:0007669"/>
    <property type="project" value="UniProtKB-UniPathway"/>
</dbReference>
<feature type="domain" description="Formiminotransferase C-terminal subdomain" evidence="8">
    <location>
        <begin position="211"/>
        <end position="325"/>
    </location>
</feature>
<comment type="subcellular location">
    <subcellularLocation>
        <location evidence="1">Cytoplasm</location>
    </subcellularLocation>
</comment>
<dbReference type="EC" id="2.1.2.5" evidence="3"/>
<keyword evidence="5 10" id="KW-0808">Transferase</keyword>
<dbReference type="SMART" id="SM01222">
    <property type="entry name" value="FTCD_N"/>
    <property type="match status" value="1"/>
</dbReference>
<keyword evidence="7" id="KW-0290">Folate-binding</keyword>
<dbReference type="Proteomes" id="UP000199287">
    <property type="component" value="Unassembled WGS sequence"/>
</dbReference>
<evidence type="ECO:0000313" key="10">
    <source>
        <dbReference type="EMBL" id="SFI02176.1"/>
    </source>
</evidence>
<dbReference type="GO" id="GO:0005542">
    <property type="term" value="F:folic acid binding"/>
    <property type="evidence" value="ECO:0007669"/>
    <property type="project" value="UniProtKB-KW"/>
</dbReference>
<dbReference type="STRING" id="69895.SAMN05192551_105161"/>
<evidence type="ECO:0000256" key="2">
    <source>
        <dbReference type="ARBA" id="ARBA00005082"/>
    </source>
</evidence>
<dbReference type="InterPro" id="IPR013802">
    <property type="entry name" value="Formiminotransferase_C"/>
</dbReference>
<protein>
    <recommendedName>
        <fullName evidence="3">glutamate formimidoyltransferase</fullName>
        <ecNumber evidence="3">2.1.2.5</ecNumber>
    </recommendedName>
</protein>
<dbReference type="InterPro" id="IPR037070">
    <property type="entry name" value="Formiminotransferase_C_sf"/>
</dbReference>
<keyword evidence="6" id="KW-0369">Histidine metabolism</keyword>
<proteinExistence type="predicted"/>
<keyword evidence="11" id="KW-1185">Reference proteome</keyword>
<dbReference type="Gene3D" id="3.30.990.10">
    <property type="entry name" value="Formiminotransferase, N-terminal subdomain"/>
    <property type="match status" value="1"/>
</dbReference>
<dbReference type="NCBIfam" id="TIGR02024">
    <property type="entry name" value="FtcD"/>
    <property type="match status" value="1"/>
</dbReference>
<dbReference type="UniPathway" id="UPA00379">
    <property type="reaction ID" value="UER00555"/>
</dbReference>
<dbReference type="InterPro" id="IPR022384">
    <property type="entry name" value="FormiminoTrfase_cat_dom_sf"/>
</dbReference>
<dbReference type="Pfam" id="PF02971">
    <property type="entry name" value="FTCD"/>
    <property type="match status" value="1"/>
</dbReference>
<evidence type="ECO:0000256" key="5">
    <source>
        <dbReference type="ARBA" id="ARBA00022679"/>
    </source>
</evidence>
<dbReference type="PANTHER" id="PTHR12234:SF8">
    <property type="entry name" value="FORMIMINOTRANSFERASE-CYCLODEAMINASE"/>
    <property type="match status" value="1"/>
</dbReference>
<evidence type="ECO:0000259" key="8">
    <source>
        <dbReference type="SMART" id="SM01221"/>
    </source>
</evidence>
<comment type="pathway">
    <text evidence="2">Amino-acid degradation; L-histidine degradation into L-glutamate; L-glutamate from N-formimidoyl-L-glutamate (transferase route): step 1/1.</text>
</comment>
<evidence type="ECO:0000256" key="7">
    <source>
        <dbReference type="ARBA" id="ARBA00022954"/>
    </source>
</evidence>
<dbReference type="GO" id="GO:0019557">
    <property type="term" value="P:L-histidine catabolic process to glutamate and formate"/>
    <property type="evidence" value="ECO:0007669"/>
    <property type="project" value="UniProtKB-UniPathway"/>
</dbReference>
<gene>
    <name evidence="10" type="ORF">SAMN05192551_105161</name>
</gene>
<evidence type="ECO:0000256" key="3">
    <source>
        <dbReference type="ARBA" id="ARBA00012252"/>
    </source>
</evidence>
<dbReference type="SUPFAM" id="SSF55116">
    <property type="entry name" value="Formiminotransferase domain of formiminotransferase-cyclodeaminase"/>
    <property type="match status" value="2"/>
</dbReference>
<keyword evidence="4" id="KW-0963">Cytoplasm</keyword>
<dbReference type="AlphaFoldDB" id="A0A1I3ET81"/>
<dbReference type="SMART" id="SM01221">
    <property type="entry name" value="FTCD"/>
    <property type="match status" value="1"/>
</dbReference>
<dbReference type="InterPro" id="IPR012886">
    <property type="entry name" value="Formiminotransferase_N"/>
</dbReference>
<feature type="domain" description="Formiminotransferase N-terminal subdomain" evidence="9">
    <location>
        <begin position="32"/>
        <end position="209"/>
    </location>
</feature>
<dbReference type="InterPro" id="IPR051623">
    <property type="entry name" value="FTCD"/>
</dbReference>
<accession>A0A1I3ET81</accession>
<dbReference type="GO" id="GO:0005737">
    <property type="term" value="C:cytoplasm"/>
    <property type="evidence" value="ECO:0007669"/>
    <property type="project" value="UniProtKB-SubCell"/>
</dbReference>
<dbReference type="Pfam" id="PF07837">
    <property type="entry name" value="FTCD_N"/>
    <property type="match status" value="1"/>
</dbReference>
<dbReference type="GO" id="GO:0030409">
    <property type="term" value="F:glutamate formimidoyltransferase activity"/>
    <property type="evidence" value="ECO:0007669"/>
    <property type="project" value="UniProtKB-EC"/>
</dbReference>
<organism evidence="10 11">
    <name type="scientific">Tindallia magadiensis</name>
    <dbReference type="NCBI Taxonomy" id="69895"/>
    <lineage>
        <taxon>Bacteria</taxon>
        <taxon>Bacillati</taxon>
        <taxon>Bacillota</taxon>
        <taxon>Clostridia</taxon>
        <taxon>Peptostreptococcales</taxon>
        <taxon>Tindalliaceae</taxon>
        <taxon>Tindallia</taxon>
    </lineage>
</organism>
<dbReference type="InterPro" id="IPR004227">
    <property type="entry name" value="Formiminotransferase_cat"/>
</dbReference>
<dbReference type="InterPro" id="IPR037064">
    <property type="entry name" value="Formiminotransferase_N_sf"/>
</dbReference>
<sequence length="328" mass="35946">MNNISIGDVIQPTVNYLVTNVKEAYGMSTEKQYVLAVPNFSEGRRKDVIEAVAAPLKDREGVTLVSVEPEHDFNRSVITVIGEPEPLKKALLEMAGKSYELINMEEQQGSHPRIGAQDTIPLFPFKNISLEECTELAESIGKELYNRYEVPVFFSGNNARNEDRKALSFIRKGQYEGLKEVAHTDARKPDIGPAALHPTAGATIVSADTEGLTAYNVFLATEDVSIAKTIAKGVRGPSGGFSTVRAVGIKFPDHSGVVVSMNMFDCSATPLYRAFNFVKQEAARYGIAVTGSELVGPIKLDHVLNCFEYSLGLEGFNKEQILETHLMK</sequence>
<dbReference type="RefSeq" id="WP_242939371.1">
    <property type="nucleotide sequence ID" value="NZ_FOQA01000005.1"/>
</dbReference>
<dbReference type="Gene3D" id="3.30.70.670">
    <property type="entry name" value="Formiminotransferase, C-terminal subdomain"/>
    <property type="match status" value="1"/>
</dbReference>
<evidence type="ECO:0000256" key="4">
    <source>
        <dbReference type="ARBA" id="ARBA00022490"/>
    </source>
</evidence>
<evidence type="ECO:0000256" key="6">
    <source>
        <dbReference type="ARBA" id="ARBA00022808"/>
    </source>
</evidence>
<evidence type="ECO:0000256" key="1">
    <source>
        <dbReference type="ARBA" id="ARBA00004496"/>
    </source>
</evidence>
<evidence type="ECO:0000313" key="11">
    <source>
        <dbReference type="Proteomes" id="UP000199287"/>
    </source>
</evidence>
<reference evidence="11" key="1">
    <citation type="submission" date="2016-10" db="EMBL/GenBank/DDBJ databases">
        <authorList>
            <person name="Varghese N."/>
            <person name="Submissions S."/>
        </authorList>
    </citation>
    <scope>NUCLEOTIDE SEQUENCE [LARGE SCALE GENOMIC DNA]</scope>
    <source>
        <strain evidence="11">Z-7934</strain>
    </source>
</reference>
<name>A0A1I3ET81_9FIRM</name>